<dbReference type="InterPro" id="IPR007016">
    <property type="entry name" value="O-antigen_ligase-rel_domated"/>
</dbReference>
<evidence type="ECO:0000256" key="2">
    <source>
        <dbReference type="ARBA" id="ARBA00022692"/>
    </source>
</evidence>
<evidence type="ECO:0000256" key="3">
    <source>
        <dbReference type="ARBA" id="ARBA00022989"/>
    </source>
</evidence>
<feature type="transmembrane region" description="Helical" evidence="6">
    <location>
        <begin position="29"/>
        <end position="45"/>
    </location>
</feature>
<dbReference type="GO" id="GO:0016874">
    <property type="term" value="F:ligase activity"/>
    <property type="evidence" value="ECO:0007669"/>
    <property type="project" value="UniProtKB-KW"/>
</dbReference>
<feature type="transmembrane region" description="Helical" evidence="6">
    <location>
        <begin position="50"/>
        <end position="69"/>
    </location>
</feature>
<feature type="transmembrane region" description="Helical" evidence="6">
    <location>
        <begin position="272"/>
        <end position="293"/>
    </location>
</feature>
<feature type="transmembrane region" description="Helical" evidence="6">
    <location>
        <begin position="419"/>
        <end position="440"/>
    </location>
</feature>
<reference evidence="8 9" key="1">
    <citation type="submission" date="2020-07" db="EMBL/GenBank/DDBJ databases">
        <title>Sequencing the genomes of 1000 actinobacteria strains.</title>
        <authorList>
            <person name="Klenk H.-P."/>
        </authorList>
    </citation>
    <scope>NUCLEOTIDE SEQUENCE [LARGE SCALE GENOMIC DNA]</scope>
    <source>
        <strain evidence="8 9">DSM 45876</strain>
    </source>
</reference>
<evidence type="ECO:0000256" key="5">
    <source>
        <dbReference type="SAM" id="MobiDB-lite"/>
    </source>
</evidence>
<keyword evidence="4 6" id="KW-0472">Membrane</keyword>
<dbReference type="Pfam" id="PF04932">
    <property type="entry name" value="Wzy_C"/>
    <property type="match status" value="1"/>
</dbReference>
<evidence type="ECO:0000256" key="4">
    <source>
        <dbReference type="ARBA" id="ARBA00023136"/>
    </source>
</evidence>
<feature type="transmembrane region" description="Helical" evidence="6">
    <location>
        <begin position="105"/>
        <end position="128"/>
    </location>
</feature>
<evidence type="ECO:0000259" key="7">
    <source>
        <dbReference type="Pfam" id="PF04932"/>
    </source>
</evidence>
<keyword evidence="9" id="KW-1185">Reference proteome</keyword>
<comment type="subcellular location">
    <subcellularLocation>
        <location evidence="1">Membrane</location>
        <topology evidence="1">Multi-pass membrane protein</topology>
    </subcellularLocation>
</comment>
<dbReference type="EMBL" id="JACCHK010000001">
    <property type="protein sequence ID" value="NYH46124.1"/>
    <property type="molecule type" value="Genomic_DNA"/>
</dbReference>
<feature type="transmembrane region" description="Helical" evidence="6">
    <location>
        <begin position="205"/>
        <end position="222"/>
    </location>
</feature>
<name>A0A7Z0BI96_9ACTN</name>
<sequence>MVERLGLVALVVGAVCLTAVTTAFALDEPIIAAGVALLLAALYLTRRLDAFRRILAVATILLVCASSNMPSLVTFSFYARYVAVGCLIVCALVGRDRRVRPADNWTRLFIAALWATAALATLSSVWSIAPLHTLQQGVALLLLAALAHVLLRRRWVDTAAVATDLHVVYAVLSLSLVASLGYGIAGRASATSFNDRFQGLYANPNMLSIICALTIPLGWALYQQSRKRTQLLGVVPALIAVPLTESRTALIAVVVGGLWVVLRHGAGPMARLLVVAVGGLGLAYLFGMLPSVVGSTWAQTFAARFTDPDNGDLSNGRTQTWQAAYELWQSRPTLGFGYSSGIHLFEQTRQNGFFDVSVNLVHNSYLQWLLELGVIGVAPLLLLLLAAMRAVLLAPIGALNSGLVWLIVTGLLIQVTESTMFGMGQPYPYVFWLAVAGVLVKTRSGRHVSGVPAAVYISARSNGGPYPHSSTGRRQPTGAPGSNRRERVPVR</sequence>
<evidence type="ECO:0000256" key="6">
    <source>
        <dbReference type="SAM" id="Phobius"/>
    </source>
</evidence>
<organism evidence="8 9">
    <name type="scientific">Micromonospora jinlongensis</name>
    <dbReference type="NCBI Taxonomy" id="1287877"/>
    <lineage>
        <taxon>Bacteria</taxon>
        <taxon>Bacillati</taxon>
        <taxon>Actinomycetota</taxon>
        <taxon>Actinomycetes</taxon>
        <taxon>Micromonosporales</taxon>
        <taxon>Micromonosporaceae</taxon>
        <taxon>Micromonospora</taxon>
    </lineage>
</organism>
<dbReference type="PANTHER" id="PTHR37422">
    <property type="entry name" value="TEICHURONIC ACID BIOSYNTHESIS PROTEIN TUAE"/>
    <property type="match status" value="1"/>
</dbReference>
<evidence type="ECO:0000256" key="1">
    <source>
        <dbReference type="ARBA" id="ARBA00004141"/>
    </source>
</evidence>
<evidence type="ECO:0000313" key="9">
    <source>
        <dbReference type="Proteomes" id="UP000523545"/>
    </source>
</evidence>
<comment type="caution">
    <text evidence="8">The sequence shown here is derived from an EMBL/GenBank/DDBJ whole genome shotgun (WGS) entry which is preliminary data.</text>
</comment>
<dbReference type="InterPro" id="IPR051533">
    <property type="entry name" value="WaaL-like"/>
</dbReference>
<feature type="transmembrane region" description="Helical" evidence="6">
    <location>
        <begin position="163"/>
        <end position="185"/>
    </location>
</feature>
<feature type="transmembrane region" description="Helical" evidence="6">
    <location>
        <begin position="392"/>
        <end position="413"/>
    </location>
</feature>
<keyword evidence="3 6" id="KW-1133">Transmembrane helix</keyword>
<feature type="region of interest" description="Disordered" evidence="5">
    <location>
        <begin position="464"/>
        <end position="491"/>
    </location>
</feature>
<keyword evidence="2 6" id="KW-0812">Transmembrane</keyword>
<gene>
    <name evidence="8" type="ORF">HNR22_005851</name>
</gene>
<keyword evidence="8" id="KW-0436">Ligase</keyword>
<evidence type="ECO:0000313" key="8">
    <source>
        <dbReference type="EMBL" id="NYH46124.1"/>
    </source>
</evidence>
<feature type="domain" description="O-antigen ligase-related" evidence="7">
    <location>
        <begin position="233"/>
        <end position="379"/>
    </location>
</feature>
<dbReference type="Proteomes" id="UP000523545">
    <property type="component" value="Unassembled WGS sequence"/>
</dbReference>
<feature type="transmembrane region" description="Helical" evidence="6">
    <location>
        <begin position="75"/>
        <end position="93"/>
    </location>
</feature>
<dbReference type="GO" id="GO:0016020">
    <property type="term" value="C:membrane"/>
    <property type="evidence" value="ECO:0007669"/>
    <property type="project" value="UniProtKB-SubCell"/>
</dbReference>
<feature type="transmembrane region" description="Helical" evidence="6">
    <location>
        <begin position="365"/>
        <end position="385"/>
    </location>
</feature>
<accession>A0A7Z0BI96</accession>
<protein>
    <submittedName>
        <fullName evidence="8">O-antigen ligase</fullName>
    </submittedName>
</protein>
<dbReference type="RefSeq" id="WP_179783076.1">
    <property type="nucleotide sequence ID" value="NZ_JACCHK010000001.1"/>
</dbReference>
<dbReference type="PANTHER" id="PTHR37422:SF13">
    <property type="entry name" value="LIPOPOLYSACCHARIDE BIOSYNTHESIS PROTEIN PA4999-RELATED"/>
    <property type="match status" value="1"/>
</dbReference>
<feature type="transmembrane region" description="Helical" evidence="6">
    <location>
        <begin position="134"/>
        <end position="151"/>
    </location>
</feature>
<proteinExistence type="predicted"/>
<dbReference type="AlphaFoldDB" id="A0A7Z0BI96"/>